<feature type="repeat" description="WD" evidence="3">
    <location>
        <begin position="36"/>
        <end position="67"/>
    </location>
</feature>
<name>A0A9P7EHY0_9AGAM</name>
<dbReference type="Pfam" id="PF00400">
    <property type="entry name" value="WD40"/>
    <property type="match status" value="2"/>
</dbReference>
<dbReference type="GO" id="GO:1990234">
    <property type="term" value="C:transferase complex"/>
    <property type="evidence" value="ECO:0007669"/>
    <property type="project" value="UniProtKB-ARBA"/>
</dbReference>
<sequence length="169" mass="18496">MSVSFSPGGTRIVTGSEDKTVRLWDAGTGEPVGEPLRGHTDLVNSVSFSPDDTRIVTGSSDKTVRLWGAVMSQPSQYCVSDPSALSNKHRVMHPIESTTLMTLSTWNNHFVCFSPNSIHALRNTSRLTEGALHDDRSSTPFVVNDDSGWVVGPKHQLLFWVPPASRNSF</sequence>
<dbReference type="InterPro" id="IPR020472">
    <property type="entry name" value="WD40_PAC1"/>
</dbReference>
<evidence type="ECO:0000313" key="5">
    <source>
        <dbReference type="Proteomes" id="UP000807769"/>
    </source>
</evidence>
<evidence type="ECO:0000313" key="4">
    <source>
        <dbReference type="EMBL" id="KAG1821866.1"/>
    </source>
</evidence>
<dbReference type="GO" id="GO:0005634">
    <property type="term" value="C:nucleus"/>
    <property type="evidence" value="ECO:0007669"/>
    <property type="project" value="TreeGrafter"/>
</dbReference>
<dbReference type="PANTHER" id="PTHR22847:SF637">
    <property type="entry name" value="WD REPEAT DOMAIN 5B"/>
    <property type="match status" value="1"/>
</dbReference>
<keyword evidence="5" id="KW-1185">Reference proteome</keyword>
<comment type="caution">
    <text evidence="4">The sequence shown here is derived from an EMBL/GenBank/DDBJ whole genome shotgun (WGS) entry which is preliminary data.</text>
</comment>
<protein>
    <submittedName>
        <fullName evidence="4">WD40-repeat-containing domain protein</fullName>
    </submittedName>
</protein>
<accession>A0A9P7EHY0</accession>
<dbReference type="EMBL" id="JABBWG010000006">
    <property type="protein sequence ID" value="KAG1821866.1"/>
    <property type="molecule type" value="Genomic_DNA"/>
</dbReference>
<dbReference type="PROSITE" id="PS50294">
    <property type="entry name" value="WD_REPEATS_REGION"/>
    <property type="match status" value="2"/>
</dbReference>
<organism evidence="4 5">
    <name type="scientific">Suillus subaureus</name>
    <dbReference type="NCBI Taxonomy" id="48587"/>
    <lineage>
        <taxon>Eukaryota</taxon>
        <taxon>Fungi</taxon>
        <taxon>Dikarya</taxon>
        <taxon>Basidiomycota</taxon>
        <taxon>Agaricomycotina</taxon>
        <taxon>Agaricomycetes</taxon>
        <taxon>Agaricomycetidae</taxon>
        <taxon>Boletales</taxon>
        <taxon>Suillineae</taxon>
        <taxon>Suillaceae</taxon>
        <taxon>Suillus</taxon>
    </lineage>
</organism>
<evidence type="ECO:0000256" key="3">
    <source>
        <dbReference type="PROSITE-ProRule" id="PRU00221"/>
    </source>
</evidence>
<dbReference type="InterPro" id="IPR036322">
    <property type="entry name" value="WD40_repeat_dom_sf"/>
</dbReference>
<dbReference type="GeneID" id="64638380"/>
<dbReference type="PRINTS" id="PR00320">
    <property type="entry name" value="GPROTEINBRPT"/>
</dbReference>
<dbReference type="AlphaFoldDB" id="A0A9P7EHY0"/>
<evidence type="ECO:0000256" key="1">
    <source>
        <dbReference type="ARBA" id="ARBA00022574"/>
    </source>
</evidence>
<dbReference type="SUPFAM" id="SSF50978">
    <property type="entry name" value="WD40 repeat-like"/>
    <property type="match status" value="1"/>
</dbReference>
<keyword evidence="2" id="KW-0677">Repeat</keyword>
<dbReference type="PROSITE" id="PS50082">
    <property type="entry name" value="WD_REPEATS_2"/>
    <property type="match status" value="2"/>
</dbReference>
<dbReference type="Proteomes" id="UP000807769">
    <property type="component" value="Unassembled WGS sequence"/>
</dbReference>
<dbReference type="Gene3D" id="2.130.10.10">
    <property type="entry name" value="YVTN repeat-like/Quinoprotein amine dehydrogenase"/>
    <property type="match status" value="1"/>
</dbReference>
<proteinExistence type="predicted"/>
<feature type="repeat" description="WD" evidence="3">
    <location>
        <begin position="1"/>
        <end position="34"/>
    </location>
</feature>
<dbReference type="PANTHER" id="PTHR22847">
    <property type="entry name" value="WD40 REPEAT PROTEIN"/>
    <property type="match status" value="1"/>
</dbReference>
<reference evidence="4" key="1">
    <citation type="journal article" date="2020" name="New Phytol.">
        <title>Comparative genomics reveals dynamic genome evolution in host specialist ectomycorrhizal fungi.</title>
        <authorList>
            <person name="Lofgren L.A."/>
            <person name="Nguyen N.H."/>
            <person name="Vilgalys R."/>
            <person name="Ruytinx J."/>
            <person name="Liao H.L."/>
            <person name="Branco S."/>
            <person name="Kuo A."/>
            <person name="LaButti K."/>
            <person name="Lipzen A."/>
            <person name="Andreopoulos W."/>
            <person name="Pangilinan J."/>
            <person name="Riley R."/>
            <person name="Hundley H."/>
            <person name="Na H."/>
            <person name="Barry K."/>
            <person name="Grigoriev I.V."/>
            <person name="Stajich J.E."/>
            <person name="Kennedy P.G."/>
        </authorList>
    </citation>
    <scope>NUCLEOTIDE SEQUENCE</scope>
    <source>
        <strain evidence="4">MN1</strain>
    </source>
</reference>
<dbReference type="InterPro" id="IPR015943">
    <property type="entry name" value="WD40/YVTN_repeat-like_dom_sf"/>
</dbReference>
<dbReference type="SMART" id="SM00320">
    <property type="entry name" value="WD40"/>
    <property type="match status" value="2"/>
</dbReference>
<keyword evidence="1 3" id="KW-0853">WD repeat</keyword>
<dbReference type="InterPro" id="IPR001680">
    <property type="entry name" value="WD40_rpt"/>
</dbReference>
<dbReference type="RefSeq" id="XP_041196606.1">
    <property type="nucleotide sequence ID" value="XM_041344364.1"/>
</dbReference>
<evidence type="ECO:0000256" key="2">
    <source>
        <dbReference type="ARBA" id="ARBA00022737"/>
    </source>
</evidence>
<gene>
    <name evidence="4" type="ORF">BJ212DRAFT_926724</name>
</gene>
<dbReference type="OrthoDB" id="6262491at2759"/>